<comment type="subcellular location">
    <subcellularLocation>
        <location evidence="1">Cell membrane</location>
    </subcellularLocation>
</comment>
<dbReference type="EMBL" id="CP073100">
    <property type="protein sequence ID" value="QUE52542.1"/>
    <property type="molecule type" value="Genomic_DNA"/>
</dbReference>
<protein>
    <recommendedName>
        <fullName evidence="9">Pycsar effector protein domain-containing protein</fullName>
    </recommendedName>
</protein>
<feature type="domain" description="Pycsar effector protein" evidence="9">
    <location>
        <begin position="26"/>
        <end position="173"/>
    </location>
</feature>
<dbReference type="GO" id="GO:0000166">
    <property type="term" value="F:nucleotide binding"/>
    <property type="evidence" value="ECO:0007669"/>
    <property type="project" value="UniProtKB-KW"/>
</dbReference>
<feature type="transmembrane region" description="Helical" evidence="8">
    <location>
        <begin position="155"/>
        <end position="175"/>
    </location>
</feature>
<reference evidence="10" key="1">
    <citation type="submission" date="2021-04" db="EMBL/GenBank/DDBJ databases">
        <title>Luteolibacter sp. 32A isolated from the skin of an Anderson's salamander (Ambystoma andersonii).</title>
        <authorList>
            <person name="Spergser J."/>
            <person name="Busse H.-J."/>
        </authorList>
    </citation>
    <scope>NUCLEOTIDE SEQUENCE</scope>
    <source>
        <strain evidence="10">32A</strain>
    </source>
</reference>
<evidence type="ECO:0000256" key="2">
    <source>
        <dbReference type="ARBA" id="ARBA00022475"/>
    </source>
</evidence>
<keyword evidence="4" id="KW-0547">Nucleotide-binding</keyword>
<dbReference type="RefSeq" id="WP_211633731.1">
    <property type="nucleotide sequence ID" value="NZ_CP073100.1"/>
</dbReference>
<evidence type="ECO:0000256" key="1">
    <source>
        <dbReference type="ARBA" id="ARBA00004236"/>
    </source>
</evidence>
<evidence type="ECO:0000259" key="9">
    <source>
        <dbReference type="Pfam" id="PF18967"/>
    </source>
</evidence>
<keyword evidence="5 8" id="KW-1133">Transmembrane helix</keyword>
<evidence type="ECO:0000313" key="10">
    <source>
        <dbReference type="EMBL" id="QUE52542.1"/>
    </source>
</evidence>
<dbReference type="GO" id="GO:0005886">
    <property type="term" value="C:plasma membrane"/>
    <property type="evidence" value="ECO:0007669"/>
    <property type="project" value="UniProtKB-SubCell"/>
</dbReference>
<gene>
    <name evidence="10" type="ORF">KBB96_06515</name>
</gene>
<sequence length="176" mass="19692">MPDWFPIMEPGTHKQRGFDNAVATFLRTVQNHHVSLSQMADQKANVLIGASFVVLSILFHEVSQRGFNLILGLLSATCFTACFFAALAIFPRSGKGNSHPNRLFFGTFAQGTSEEFHQSINAILSSDQETIHAMAEDIYQLGCVLHHHKYRYLRYAYRTFLCGLSITAATAVVMYL</sequence>
<keyword evidence="6" id="KW-0051">Antiviral defense</keyword>
<dbReference type="InterPro" id="IPR043760">
    <property type="entry name" value="PycTM_dom"/>
</dbReference>
<proteinExistence type="predicted"/>
<evidence type="ECO:0000256" key="8">
    <source>
        <dbReference type="SAM" id="Phobius"/>
    </source>
</evidence>
<keyword evidence="3 8" id="KW-0812">Transmembrane</keyword>
<keyword evidence="7 8" id="KW-0472">Membrane</keyword>
<evidence type="ECO:0000256" key="5">
    <source>
        <dbReference type="ARBA" id="ARBA00022989"/>
    </source>
</evidence>
<dbReference type="KEGG" id="lamb:KBB96_06515"/>
<evidence type="ECO:0000256" key="7">
    <source>
        <dbReference type="ARBA" id="ARBA00023136"/>
    </source>
</evidence>
<dbReference type="Proteomes" id="UP000676169">
    <property type="component" value="Chromosome"/>
</dbReference>
<accession>A0A975PGQ4</accession>
<dbReference type="GO" id="GO:0051607">
    <property type="term" value="P:defense response to virus"/>
    <property type="evidence" value="ECO:0007669"/>
    <property type="project" value="UniProtKB-KW"/>
</dbReference>
<feature type="transmembrane region" description="Helical" evidence="8">
    <location>
        <begin position="44"/>
        <end position="63"/>
    </location>
</feature>
<dbReference type="Pfam" id="PF18967">
    <property type="entry name" value="PycTM"/>
    <property type="match status" value="1"/>
</dbReference>
<dbReference type="AlphaFoldDB" id="A0A975PGQ4"/>
<evidence type="ECO:0000313" key="11">
    <source>
        <dbReference type="Proteomes" id="UP000676169"/>
    </source>
</evidence>
<keyword evidence="11" id="KW-1185">Reference proteome</keyword>
<evidence type="ECO:0000256" key="6">
    <source>
        <dbReference type="ARBA" id="ARBA00023118"/>
    </source>
</evidence>
<feature type="transmembrane region" description="Helical" evidence="8">
    <location>
        <begin position="69"/>
        <end position="90"/>
    </location>
</feature>
<organism evidence="10 11">
    <name type="scientific">Luteolibacter ambystomatis</name>
    <dbReference type="NCBI Taxonomy" id="2824561"/>
    <lineage>
        <taxon>Bacteria</taxon>
        <taxon>Pseudomonadati</taxon>
        <taxon>Verrucomicrobiota</taxon>
        <taxon>Verrucomicrobiia</taxon>
        <taxon>Verrucomicrobiales</taxon>
        <taxon>Verrucomicrobiaceae</taxon>
        <taxon>Luteolibacter</taxon>
    </lineage>
</organism>
<evidence type="ECO:0000256" key="4">
    <source>
        <dbReference type="ARBA" id="ARBA00022741"/>
    </source>
</evidence>
<name>A0A975PGQ4_9BACT</name>
<keyword evidence="2" id="KW-1003">Cell membrane</keyword>
<evidence type="ECO:0000256" key="3">
    <source>
        <dbReference type="ARBA" id="ARBA00022692"/>
    </source>
</evidence>